<organism evidence="9 10">
    <name type="scientific">Parasphingorhabdus flavimaris</name>
    <dbReference type="NCBI Taxonomy" id="266812"/>
    <lineage>
        <taxon>Bacteria</taxon>
        <taxon>Pseudomonadati</taxon>
        <taxon>Pseudomonadota</taxon>
        <taxon>Alphaproteobacteria</taxon>
        <taxon>Sphingomonadales</taxon>
        <taxon>Sphingomonadaceae</taxon>
        <taxon>Parasphingorhabdus</taxon>
    </lineage>
</organism>
<evidence type="ECO:0000256" key="5">
    <source>
        <dbReference type="ARBA" id="ARBA00022692"/>
    </source>
</evidence>
<evidence type="ECO:0000256" key="2">
    <source>
        <dbReference type="ARBA" id="ARBA00007613"/>
    </source>
</evidence>
<dbReference type="PANTHER" id="PTHR30026:SF22">
    <property type="entry name" value="OUTER MEMBRANE EFFLUX PROTEIN"/>
    <property type="match status" value="1"/>
</dbReference>
<protein>
    <submittedName>
        <fullName evidence="9">TolC family protein</fullName>
    </submittedName>
</protein>
<gene>
    <name evidence="9" type="ORF">HUO14_10760</name>
</gene>
<dbReference type="Pfam" id="PF02321">
    <property type="entry name" value="OEP"/>
    <property type="match status" value="2"/>
</dbReference>
<sequence>MKWLAFGSAISALVASNPVSAQTVELVEAVEAALESNPEINQAIQNKEAIEFEREQAQGLFWPRISVEGQAGARKLKNVTRRALGIANQTLYPAELSISGEWTILDGGRRSGELKRQAARTDGAALRVEERSEFIALQVARQYLDLLLQQRIVAASDDNITFHRNLVTDLSEGVRQGSISIADQQQAEERMQAALVRRTEAEEDMVNATIALRSLTGLSISDVAMPGSSRSNVAPTLADAVSLARTGNPKVQEAKADVDAAHAMVQKAKADLAPTIGVEARARAGDDVDGFRGRTSDYMAMVVMRWNIFDGGINRAKVQEMVRRASEARFRLHEMDREAESEARTSWNRLTTQGKLLEELSQQGRVSDDLLISYRQQFNVGRRSLLDVLDAQNTRYNVQVRTETARFSEMFAEFQLLAATNQLLEALNLGAPEAARAYARERYNVGPTPPAETDYRRYPR</sequence>
<reference evidence="9 10" key="1">
    <citation type="submission" date="2020-06" db="EMBL/GenBank/DDBJ databases">
        <authorList>
            <person name="Kim S.-J."/>
            <person name="Park S.-J."/>
        </authorList>
    </citation>
    <scope>NUCLEOTIDE SEQUENCE [LARGE SCALE GENOMIC DNA]</scope>
    <source>
        <strain evidence="9 10">SW-151</strain>
    </source>
</reference>
<keyword evidence="6" id="KW-0472">Membrane</keyword>
<evidence type="ECO:0000256" key="6">
    <source>
        <dbReference type="ARBA" id="ARBA00023136"/>
    </source>
</evidence>
<dbReference type="EMBL" id="JABWMH010000003">
    <property type="protein sequence ID" value="NVD28382.1"/>
    <property type="molecule type" value="Genomic_DNA"/>
</dbReference>
<comment type="subcellular location">
    <subcellularLocation>
        <location evidence="1">Cell outer membrane</location>
    </subcellularLocation>
</comment>
<dbReference type="InterPro" id="IPR003423">
    <property type="entry name" value="OMP_efflux"/>
</dbReference>
<dbReference type="Gene3D" id="1.20.1600.10">
    <property type="entry name" value="Outer membrane efflux proteins (OEP)"/>
    <property type="match status" value="1"/>
</dbReference>
<dbReference type="Proteomes" id="UP000652427">
    <property type="component" value="Unassembled WGS sequence"/>
</dbReference>
<evidence type="ECO:0000256" key="1">
    <source>
        <dbReference type="ARBA" id="ARBA00004442"/>
    </source>
</evidence>
<evidence type="ECO:0000313" key="10">
    <source>
        <dbReference type="Proteomes" id="UP000652427"/>
    </source>
</evidence>
<keyword evidence="7" id="KW-0998">Cell outer membrane</keyword>
<dbReference type="SUPFAM" id="SSF56954">
    <property type="entry name" value="Outer membrane efflux proteins (OEP)"/>
    <property type="match status" value="1"/>
</dbReference>
<keyword evidence="4" id="KW-1134">Transmembrane beta strand</keyword>
<comment type="similarity">
    <text evidence="2">Belongs to the outer membrane factor (OMF) (TC 1.B.17) family.</text>
</comment>
<feature type="signal peptide" evidence="8">
    <location>
        <begin position="1"/>
        <end position="21"/>
    </location>
</feature>
<evidence type="ECO:0000256" key="4">
    <source>
        <dbReference type="ARBA" id="ARBA00022452"/>
    </source>
</evidence>
<keyword evidence="5" id="KW-0812">Transmembrane</keyword>
<name>A0ABX2N3U6_9SPHN</name>
<accession>A0ABX2N3U6</accession>
<evidence type="ECO:0000256" key="7">
    <source>
        <dbReference type="ARBA" id="ARBA00023237"/>
    </source>
</evidence>
<evidence type="ECO:0000313" key="9">
    <source>
        <dbReference type="EMBL" id="NVD28382.1"/>
    </source>
</evidence>
<proteinExistence type="inferred from homology"/>
<comment type="caution">
    <text evidence="9">The sequence shown here is derived from an EMBL/GenBank/DDBJ whole genome shotgun (WGS) entry which is preliminary data.</text>
</comment>
<keyword evidence="10" id="KW-1185">Reference proteome</keyword>
<evidence type="ECO:0000256" key="3">
    <source>
        <dbReference type="ARBA" id="ARBA00022448"/>
    </source>
</evidence>
<keyword evidence="3" id="KW-0813">Transport</keyword>
<dbReference type="PANTHER" id="PTHR30026">
    <property type="entry name" value="OUTER MEMBRANE PROTEIN TOLC"/>
    <property type="match status" value="1"/>
</dbReference>
<keyword evidence="8" id="KW-0732">Signal</keyword>
<dbReference type="InterPro" id="IPR051906">
    <property type="entry name" value="TolC-like"/>
</dbReference>
<evidence type="ECO:0000256" key="8">
    <source>
        <dbReference type="SAM" id="SignalP"/>
    </source>
</evidence>
<feature type="chain" id="PRO_5046600722" evidence="8">
    <location>
        <begin position="22"/>
        <end position="460"/>
    </location>
</feature>